<evidence type="ECO:0000256" key="5">
    <source>
        <dbReference type="ARBA" id="ARBA00023136"/>
    </source>
</evidence>
<dbReference type="PANTHER" id="PTHR43791:SF55">
    <property type="entry name" value="TRANSPORTER, PUTATIVE (AFU_ORTHOLOGUE AFUA_6G01820)-RELATED"/>
    <property type="match status" value="1"/>
</dbReference>
<keyword evidence="2" id="KW-0813">Transport</keyword>
<evidence type="ECO:0000313" key="9">
    <source>
        <dbReference type="Proteomes" id="UP000076842"/>
    </source>
</evidence>
<evidence type="ECO:0000256" key="1">
    <source>
        <dbReference type="ARBA" id="ARBA00004141"/>
    </source>
</evidence>
<evidence type="ECO:0000256" key="4">
    <source>
        <dbReference type="ARBA" id="ARBA00022989"/>
    </source>
</evidence>
<dbReference type="AlphaFoldDB" id="A0A165CHE4"/>
<keyword evidence="9" id="KW-1185">Reference proteome</keyword>
<keyword evidence="4 7" id="KW-1133">Transmembrane helix</keyword>
<protein>
    <recommendedName>
        <fullName evidence="10">MFS general substrate transporter</fullName>
    </recommendedName>
</protein>
<dbReference type="OrthoDB" id="6730379at2759"/>
<dbReference type="InterPro" id="IPR036259">
    <property type="entry name" value="MFS_trans_sf"/>
</dbReference>
<name>A0A165CHE4_9BASI</name>
<organism evidence="8 9">
    <name type="scientific">Calocera cornea HHB12733</name>
    <dbReference type="NCBI Taxonomy" id="1353952"/>
    <lineage>
        <taxon>Eukaryota</taxon>
        <taxon>Fungi</taxon>
        <taxon>Dikarya</taxon>
        <taxon>Basidiomycota</taxon>
        <taxon>Agaricomycotina</taxon>
        <taxon>Dacrymycetes</taxon>
        <taxon>Dacrymycetales</taxon>
        <taxon>Dacrymycetaceae</taxon>
        <taxon>Calocera</taxon>
    </lineage>
</organism>
<dbReference type="SUPFAM" id="SSF103473">
    <property type="entry name" value="MFS general substrate transporter"/>
    <property type="match status" value="1"/>
</dbReference>
<dbReference type="PANTHER" id="PTHR43791">
    <property type="entry name" value="PERMEASE-RELATED"/>
    <property type="match status" value="1"/>
</dbReference>
<feature type="compositionally biased region" description="Basic and acidic residues" evidence="6">
    <location>
        <begin position="125"/>
        <end position="140"/>
    </location>
</feature>
<dbReference type="EMBL" id="KV424143">
    <property type="protein sequence ID" value="KZT50798.1"/>
    <property type="molecule type" value="Genomic_DNA"/>
</dbReference>
<evidence type="ECO:0000256" key="6">
    <source>
        <dbReference type="SAM" id="MobiDB-lite"/>
    </source>
</evidence>
<gene>
    <name evidence="8" type="ORF">CALCODRAFT_504295</name>
</gene>
<reference evidence="8 9" key="1">
    <citation type="journal article" date="2016" name="Mol. Biol. Evol.">
        <title>Comparative Genomics of Early-Diverging Mushroom-Forming Fungi Provides Insights into the Origins of Lignocellulose Decay Capabilities.</title>
        <authorList>
            <person name="Nagy L.G."/>
            <person name="Riley R."/>
            <person name="Tritt A."/>
            <person name="Adam C."/>
            <person name="Daum C."/>
            <person name="Floudas D."/>
            <person name="Sun H."/>
            <person name="Yadav J.S."/>
            <person name="Pangilinan J."/>
            <person name="Larsson K.H."/>
            <person name="Matsuura K."/>
            <person name="Barry K."/>
            <person name="Labutti K."/>
            <person name="Kuo R."/>
            <person name="Ohm R.A."/>
            <person name="Bhattacharya S.S."/>
            <person name="Shirouzu T."/>
            <person name="Yoshinaga Y."/>
            <person name="Martin F.M."/>
            <person name="Grigoriev I.V."/>
            <person name="Hibbett D.S."/>
        </authorList>
    </citation>
    <scope>NUCLEOTIDE SEQUENCE [LARGE SCALE GENOMIC DNA]</scope>
    <source>
        <strain evidence="8 9">HHB12733</strain>
    </source>
</reference>
<keyword evidence="5 7" id="KW-0472">Membrane</keyword>
<sequence length="167" mass="18560">MVGAIVIWKASWTPPGLPLFGYYLLPIFGAPYVLLLALASNNIAGGTKKAVATGAVFVGYNVGNIVGPYLVDTTQAPEKYRTMWISIIVVMCFTILSSLALRLMWARENRRRDALPPVASEEQEQEGREKVGEETGRTETDFGSTEGVMHVERDLTDWENGRFRYSL</sequence>
<dbReference type="InParanoid" id="A0A165CHE4"/>
<dbReference type="STRING" id="1353952.A0A165CHE4"/>
<evidence type="ECO:0000256" key="3">
    <source>
        <dbReference type="ARBA" id="ARBA00022692"/>
    </source>
</evidence>
<evidence type="ECO:0000256" key="2">
    <source>
        <dbReference type="ARBA" id="ARBA00022448"/>
    </source>
</evidence>
<accession>A0A165CHE4</accession>
<comment type="subcellular location">
    <subcellularLocation>
        <location evidence="1">Membrane</location>
        <topology evidence="1">Multi-pass membrane protein</topology>
    </subcellularLocation>
</comment>
<feature type="transmembrane region" description="Helical" evidence="7">
    <location>
        <begin position="83"/>
        <end position="105"/>
    </location>
</feature>
<keyword evidence="3 7" id="KW-0812">Transmembrane</keyword>
<evidence type="ECO:0008006" key="10">
    <source>
        <dbReference type="Google" id="ProtNLM"/>
    </source>
</evidence>
<dbReference type="GO" id="GO:0022857">
    <property type="term" value="F:transmembrane transporter activity"/>
    <property type="evidence" value="ECO:0007669"/>
    <property type="project" value="TreeGrafter"/>
</dbReference>
<dbReference type="Proteomes" id="UP000076842">
    <property type="component" value="Unassembled WGS sequence"/>
</dbReference>
<feature type="region of interest" description="Disordered" evidence="6">
    <location>
        <begin position="114"/>
        <end position="150"/>
    </location>
</feature>
<feature type="transmembrane region" description="Helical" evidence="7">
    <location>
        <begin position="51"/>
        <end position="71"/>
    </location>
</feature>
<feature type="transmembrane region" description="Helical" evidence="7">
    <location>
        <begin position="20"/>
        <end position="39"/>
    </location>
</feature>
<proteinExistence type="predicted"/>
<evidence type="ECO:0000313" key="8">
    <source>
        <dbReference type="EMBL" id="KZT50798.1"/>
    </source>
</evidence>
<evidence type="ECO:0000256" key="7">
    <source>
        <dbReference type="SAM" id="Phobius"/>
    </source>
</evidence>
<dbReference type="GO" id="GO:0016020">
    <property type="term" value="C:membrane"/>
    <property type="evidence" value="ECO:0007669"/>
    <property type="project" value="UniProtKB-SubCell"/>
</dbReference>